<gene>
    <name evidence="2" type="ORF">GC101_03980</name>
</gene>
<dbReference type="InterPro" id="IPR036582">
    <property type="entry name" value="Mao_N_sf"/>
</dbReference>
<dbReference type="SUPFAM" id="SSF55383">
    <property type="entry name" value="Copper amine oxidase, domain N"/>
    <property type="match status" value="1"/>
</dbReference>
<dbReference type="Gene3D" id="3.30.457.10">
    <property type="entry name" value="Copper amine oxidase-like, N-terminal domain"/>
    <property type="match status" value="1"/>
</dbReference>
<comment type="caution">
    <text evidence="2">The sequence shown here is derived from an EMBL/GenBank/DDBJ whole genome shotgun (WGS) entry which is preliminary data.</text>
</comment>
<feature type="domain" description="Copper amine oxidase-like N-terminal" evidence="1">
    <location>
        <begin position="59"/>
        <end position="163"/>
    </location>
</feature>
<accession>A0ABX1YB39</accession>
<evidence type="ECO:0000259" key="1">
    <source>
        <dbReference type="Pfam" id="PF07833"/>
    </source>
</evidence>
<evidence type="ECO:0000313" key="2">
    <source>
        <dbReference type="EMBL" id="NOU78033.1"/>
    </source>
</evidence>
<keyword evidence="3" id="KW-1185">Reference proteome</keyword>
<dbReference type="Proteomes" id="UP000596857">
    <property type="component" value="Unassembled WGS sequence"/>
</dbReference>
<reference evidence="2 3" key="1">
    <citation type="submission" date="2019-10" db="EMBL/GenBank/DDBJ databases">
        <title>Description of Paenibacillus terricola sp. nov.</title>
        <authorList>
            <person name="Carlier A."/>
            <person name="Qi S."/>
        </authorList>
    </citation>
    <scope>NUCLEOTIDE SEQUENCE [LARGE SCALE GENOMIC DNA]</scope>
    <source>
        <strain evidence="2 3">LMG 31459</strain>
    </source>
</reference>
<dbReference type="InterPro" id="IPR012854">
    <property type="entry name" value="Cu_amine_oxidase-like_N"/>
</dbReference>
<evidence type="ECO:0000313" key="3">
    <source>
        <dbReference type="Proteomes" id="UP000596857"/>
    </source>
</evidence>
<name>A0ABX1YB39_9BACL</name>
<dbReference type="EMBL" id="WHOB01000016">
    <property type="protein sequence ID" value="NOU78033.1"/>
    <property type="molecule type" value="Genomic_DNA"/>
</dbReference>
<protein>
    <recommendedName>
        <fullName evidence="1">Copper amine oxidase-like N-terminal domain-containing protein</fullName>
    </recommendedName>
</protein>
<sequence length="397" mass="42912">MVFSEKGRGGLFMITFKKILQIIGLSVLVTGVVHPPAMEAAATSTAQTAKLPAIRIYLNNSQITSSAGGATLMNGMVMLSLDMLYVRGATVSYDEHSKMINIGNLFTKGSMKIGSRIATVNGKQITYSAAFQQVNKQLYIPLRFVNDAIGGSLQWNADSREALISYPEFVGDGQTSKDAYFLNGVDGTLYKRDAAGVVHSMGASTAKLEPYYIAGTQLTSVKISEDADLVTIQNSSGEPSINLTVFNLFVKKGAILRQSTAHYWQFSPEDLKTYAGNAVMNDGHTVRLIAPDASVLQAWNVSKLAGTPEQTYAIEAIGEGYLIARSSQEGLLTLIDTGAKQAILLYKEFGINPTDMPGFKYDGIKFAGSGADKSELQFEFTDSKKDSKTYTYRLGGL</sequence>
<organism evidence="2 3">
    <name type="scientific">Paenibacillus phytohabitans</name>
    <dbReference type="NCBI Taxonomy" id="2654978"/>
    <lineage>
        <taxon>Bacteria</taxon>
        <taxon>Bacillati</taxon>
        <taxon>Bacillota</taxon>
        <taxon>Bacilli</taxon>
        <taxon>Bacillales</taxon>
        <taxon>Paenibacillaceae</taxon>
        <taxon>Paenibacillus</taxon>
    </lineage>
</organism>
<dbReference type="Pfam" id="PF07833">
    <property type="entry name" value="Cu_amine_oxidN1"/>
    <property type="match status" value="1"/>
</dbReference>
<proteinExistence type="predicted"/>